<dbReference type="Gene3D" id="1.10.260.40">
    <property type="entry name" value="lambda repressor-like DNA-binding domains"/>
    <property type="match status" value="1"/>
</dbReference>
<gene>
    <name evidence="2" type="ORF">EMB92_10740</name>
</gene>
<dbReference type="AlphaFoldDB" id="A0A5M9Z9G2"/>
<dbReference type="EMBL" id="RZJP01000005">
    <property type="protein sequence ID" value="KAA8815135.1"/>
    <property type="molecule type" value="Genomic_DNA"/>
</dbReference>
<proteinExistence type="predicted"/>
<sequence>MTEGQAYDYRELAFDLYNNAEELLDELVAMRKRRKMTQAQLADAMNVTQGYVSQIENGKTSLTSLLTDYALEVGARIGYVVEPAETKPEGARHYIYKKMQYTVPAFTEWKDDSVTAGRATYKASVEIKGEADAEEVKRITLIPGKEHQQDISVVLSVVPNWSGQRSEVVSTVSQTEVAQ</sequence>
<accession>A0A5M9Z9G2</accession>
<dbReference type="InterPro" id="IPR010982">
    <property type="entry name" value="Lambda_DNA-bd_dom_sf"/>
</dbReference>
<dbReference type="PROSITE" id="PS50943">
    <property type="entry name" value="HTH_CROC1"/>
    <property type="match status" value="1"/>
</dbReference>
<dbReference type="InterPro" id="IPR001387">
    <property type="entry name" value="Cro/C1-type_HTH"/>
</dbReference>
<dbReference type="CDD" id="cd00093">
    <property type="entry name" value="HTH_XRE"/>
    <property type="match status" value="1"/>
</dbReference>
<evidence type="ECO:0000313" key="2">
    <source>
        <dbReference type="EMBL" id="KAA8815135.1"/>
    </source>
</evidence>
<dbReference type="SMART" id="SM00530">
    <property type="entry name" value="HTH_XRE"/>
    <property type="match status" value="1"/>
</dbReference>
<protein>
    <submittedName>
        <fullName evidence="2">XRE family transcriptional regulator</fullName>
    </submittedName>
</protein>
<evidence type="ECO:0000259" key="1">
    <source>
        <dbReference type="PROSITE" id="PS50943"/>
    </source>
</evidence>
<comment type="caution">
    <text evidence="2">The sequence shown here is derived from an EMBL/GenBank/DDBJ whole genome shotgun (WGS) entry which is preliminary data.</text>
</comment>
<dbReference type="RefSeq" id="WP_150394878.1">
    <property type="nucleotide sequence ID" value="NZ_RZJP01000005.1"/>
</dbReference>
<dbReference type="GO" id="GO:0003677">
    <property type="term" value="F:DNA binding"/>
    <property type="evidence" value="ECO:0007669"/>
    <property type="project" value="InterPro"/>
</dbReference>
<feature type="domain" description="HTH cro/C1-type" evidence="1">
    <location>
        <begin position="27"/>
        <end position="63"/>
    </location>
</feature>
<dbReference type="Proteomes" id="UP000326060">
    <property type="component" value="Unassembled WGS sequence"/>
</dbReference>
<organism evidence="2 3">
    <name type="scientific">Bifidobacterium callitrichos</name>
    <dbReference type="NCBI Taxonomy" id="762209"/>
    <lineage>
        <taxon>Bacteria</taxon>
        <taxon>Bacillati</taxon>
        <taxon>Actinomycetota</taxon>
        <taxon>Actinomycetes</taxon>
        <taxon>Bifidobacteriales</taxon>
        <taxon>Bifidobacteriaceae</taxon>
        <taxon>Bifidobacterium</taxon>
    </lineage>
</organism>
<dbReference type="SUPFAM" id="SSF47413">
    <property type="entry name" value="lambda repressor-like DNA-binding domains"/>
    <property type="match status" value="1"/>
</dbReference>
<name>A0A5M9Z9G2_9BIFI</name>
<reference evidence="2 3" key="1">
    <citation type="journal article" date="2019" name="Syst. Appl. Microbiol.">
        <title>Characterization of Bifidobacterium species in feaces of the Egyptian fruit bat: Description of B. vespertilionis sp. nov. and B. rousetti sp. nov.</title>
        <authorList>
            <person name="Modesto M."/>
            <person name="Satti M."/>
            <person name="Watanabe K."/>
            <person name="Puglisi E."/>
            <person name="Morelli L."/>
            <person name="Huang C.-H."/>
            <person name="Liou J.-S."/>
            <person name="Miyashita M."/>
            <person name="Tamura T."/>
            <person name="Saito S."/>
            <person name="Mori K."/>
            <person name="Huang L."/>
            <person name="Sciavilla P."/>
            <person name="Sandri C."/>
            <person name="Spiezio C."/>
            <person name="Vitali F."/>
            <person name="Cavalieri D."/>
            <person name="Perpetuini G."/>
            <person name="Tofalo R."/>
            <person name="Bonetti A."/>
            <person name="Arita M."/>
            <person name="Mattarelli P."/>
        </authorList>
    </citation>
    <scope>NUCLEOTIDE SEQUENCE [LARGE SCALE GENOMIC DNA]</scope>
    <source>
        <strain evidence="2 3">RST27</strain>
    </source>
</reference>
<dbReference type="Pfam" id="PF01381">
    <property type="entry name" value="HTH_3"/>
    <property type="match status" value="1"/>
</dbReference>
<evidence type="ECO:0000313" key="3">
    <source>
        <dbReference type="Proteomes" id="UP000326060"/>
    </source>
</evidence>